<dbReference type="Gene3D" id="3.90.226.10">
    <property type="entry name" value="2-enoyl-CoA Hydratase, Chain A, domain 1"/>
    <property type="match status" value="2"/>
</dbReference>
<sequence>MNGKRWIALGIAALLLLVSVSFQFVSTIATGNFEGMFEAGDEPWEEHIVEDGSELGRIAVIDLEGVIQDTGTDQGLFSGGYNHREFLYMLERAGENNDIEGIIINVNTPGGGVVESAEIHDRIVEIQEEQGKPVYVTMGNQAASGGYYVAAPADRIIAHPATITGSIGVIMQNINITELADDLGVDFTTIQSGPYKDIMSATREMTDDEEEILQSIIDEFYDDFVTVIDNGRDNLTEQEVRELGDGRIYSGTQAHDVGLVDDLGTLANAIDIMKEEYGLEGSQVVRFEPTFRFNQFLGVTARNLVVSDMELLGINKLLTEPNAPRAMYLYTE</sequence>
<protein>
    <submittedName>
        <fullName evidence="6">Signal peptide peptidase SppA</fullName>
    </submittedName>
</protein>
<dbReference type="SUPFAM" id="SSF52096">
    <property type="entry name" value="ClpP/crotonase"/>
    <property type="match status" value="1"/>
</dbReference>
<name>A0ABW0YMY3_9BACI</name>
<keyword evidence="7" id="KW-1185">Reference proteome</keyword>
<dbReference type="CDD" id="cd07023">
    <property type="entry name" value="S49_Sppa_N_C"/>
    <property type="match status" value="1"/>
</dbReference>
<evidence type="ECO:0000256" key="3">
    <source>
        <dbReference type="ARBA" id="ARBA00022801"/>
    </source>
</evidence>
<dbReference type="InterPro" id="IPR004635">
    <property type="entry name" value="Pept_S49_SppA"/>
</dbReference>
<organism evidence="6 7">
    <name type="scientific">Thalassorhabdus alkalitolerans</name>
    <dbReference type="NCBI Taxonomy" id="2282697"/>
    <lineage>
        <taxon>Bacteria</taxon>
        <taxon>Bacillati</taxon>
        <taxon>Bacillota</taxon>
        <taxon>Bacilli</taxon>
        <taxon>Bacillales</taxon>
        <taxon>Bacillaceae</taxon>
        <taxon>Thalassorhabdus</taxon>
    </lineage>
</organism>
<feature type="domain" description="Peptidase S49" evidence="5">
    <location>
        <begin position="128"/>
        <end position="279"/>
    </location>
</feature>
<comment type="similarity">
    <text evidence="1">Belongs to the peptidase S49 family.</text>
</comment>
<keyword evidence="2" id="KW-0645">Protease</keyword>
<evidence type="ECO:0000256" key="2">
    <source>
        <dbReference type="ARBA" id="ARBA00022670"/>
    </source>
</evidence>
<reference evidence="7" key="1">
    <citation type="journal article" date="2019" name="Int. J. Syst. Evol. Microbiol.">
        <title>The Global Catalogue of Microorganisms (GCM) 10K type strain sequencing project: providing services to taxonomists for standard genome sequencing and annotation.</title>
        <authorList>
            <consortium name="The Broad Institute Genomics Platform"/>
            <consortium name="The Broad Institute Genome Sequencing Center for Infectious Disease"/>
            <person name="Wu L."/>
            <person name="Ma J."/>
        </authorList>
    </citation>
    <scope>NUCLEOTIDE SEQUENCE [LARGE SCALE GENOMIC DNA]</scope>
    <source>
        <strain evidence="7">CECT 7184</strain>
    </source>
</reference>
<dbReference type="InterPro" id="IPR047272">
    <property type="entry name" value="S49_SppA_C"/>
</dbReference>
<dbReference type="Proteomes" id="UP001596142">
    <property type="component" value="Unassembled WGS sequence"/>
</dbReference>
<dbReference type="EMBL" id="JBHSOZ010000003">
    <property type="protein sequence ID" value="MFC5712790.1"/>
    <property type="molecule type" value="Genomic_DNA"/>
</dbReference>
<keyword evidence="3" id="KW-0378">Hydrolase</keyword>
<accession>A0ABW0YMY3</accession>
<evidence type="ECO:0000256" key="1">
    <source>
        <dbReference type="ARBA" id="ARBA00008683"/>
    </source>
</evidence>
<keyword evidence="4" id="KW-0720">Serine protease</keyword>
<dbReference type="PANTHER" id="PTHR42987">
    <property type="entry name" value="PEPTIDASE S49"/>
    <property type="match status" value="1"/>
</dbReference>
<comment type="caution">
    <text evidence="6">The sequence shown here is derived from an EMBL/GenBank/DDBJ whole genome shotgun (WGS) entry which is preliminary data.</text>
</comment>
<dbReference type="InterPro" id="IPR029045">
    <property type="entry name" value="ClpP/crotonase-like_dom_sf"/>
</dbReference>
<dbReference type="PANTHER" id="PTHR42987:SF7">
    <property type="entry name" value="SIGNAL PEPTIDE PEPTIDASE SPPA-RELATED"/>
    <property type="match status" value="1"/>
</dbReference>
<dbReference type="NCBIfam" id="TIGR00706">
    <property type="entry name" value="SppA_dom"/>
    <property type="match status" value="1"/>
</dbReference>
<evidence type="ECO:0000256" key="4">
    <source>
        <dbReference type="ARBA" id="ARBA00022825"/>
    </source>
</evidence>
<proteinExistence type="inferred from homology"/>
<gene>
    <name evidence="6" type="primary">sppA</name>
    <name evidence="6" type="ORF">ACFPU1_08350</name>
</gene>
<evidence type="ECO:0000313" key="6">
    <source>
        <dbReference type="EMBL" id="MFC5712790.1"/>
    </source>
</evidence>
<evidence type="ECO:0000259" key="5">
    <source>
        <dbReference type="Pfam" id="PF01343"/>
    </source>
</evidence>
<dbReference type="RefSeq" id="WP_385940043.1">
    <property type="nucleotide sequence ID" value="NZ_JBHSOZ010000003.1"/>
</dbReference>
<evidence type="ECO:0000313" key="7">
    <source>
        <dbReference type="Proteomes" id="UP001596142"/>
    </source>
</evidence>
<dbReference type="Pfam" id="PF01343">
    <property type="entry name" value="Peptidase_S49"/>
    <property type="match status" value="1"/>
</dbReference>
<dbReference type="InterPro" id="IPR002142">
    <property type="entry name" value="Peptidase_S49"/>
</dbReference>